<sequence length="290" mass="33806">MSGKIIKSFSINYFTLDQSSFFINTLNQFDSDYPLIKDSFRANFYMVIVLNKGDYSICINEYEFSESDGCVYVVKPGDIVRMRFNSSSEGVCIGFEDSFFSQRYHENVLRFFDCFQLDSIPQQFMDDFINTKVNMLVELMKGEYHSNRVYRIKVLRSYLNILLCELQYLGGLADALHVEFTKPSSNDRILAFLDLVEEHFKIAKTPSFYAEKLCVTPNYLNKLCKQERGVTAGHVVRQRIVVEAKRLLQFSSYNINEIARELCFDSTSYFVTFFKKQEGITPESYRKSFA</sequence>
<keyword evidence="3" id="KW-0804">Transcription</keyword>
<gene>
    <name evidence="5" type="ORF">AV926_00385</name>
</gene>
<dbReference type="InterPro" id="IPR020449">
    <property type="entry name" value="Tscrpt_reg_AraC-type_HTH"/>
</dbReference>
<protein>
    <submittedName>
        <fullName evidence="5">AraC family transcriptional regulator</fullName>
    </submittedName>
</protein>
<keyword evidence="2" id="KW-0238">DNA-binding</keyword>
<proteinExistence type="predicted"/>
<dbReference type="InterPro" id="IPR009057">
    <property type="entry name" value="Homeodomain-like_sf"/>
</dbReference>
<organism evidence="5 6">
    <name type="scientific">Myroides marinus</name>
    <dbReference type="NCBI Taxonomy" id="703342"/>
    <lineage>
        <taxon>Bacteria</taxon>
        <taxon>Pseudomonadati</taxon>
        <taxon>Bacteroidota</taxon>
        <taxon>Flavobacteriia</taxon>
        <taxon>Flavobacteriales</taxon>
        <taxon>Flavobacteriaceae</taxon>
        <taxon>Myroides</taxon>
    </lineage>
</organism>
<dbReference type="PANTHER" id="PTHR43280:SF32">
    <property type="entry name" value="TRANSCRIPTIONAL REGULATORY PROTEIN"/>
    <property type="match status" value="1"/>
</dbReference>
<dbReference type="PANTHER" id="PTHR43280">
    <property type="entry name" value="ARAC-FAMILY TRANSCRIPTIONAL REGULATOR"/>
    <property type="match status" value="1"/>
</dbReference>
<dbReference type="GO" id="GO:0043565">
    <property type="term" value="F:sequence-specific DNA binding"/>
    <property type="evidence" value="ECO:0007669"/>
    <property type="project" value="InterPro"/>
</dbReference>
<evidence type="ECO:0000256" key="1">
    <source>
        <dbReference type="ARBA" id="ARBA00023015"/>
    </source>
</evidence>
<dbReference type="PRINTS" id="PR00032">
    <property type="entry name" value="HTHARAC"/>
</dbReference>
<dbReference type="EMBL" id="LQNU01000039">
    <property type="protein sequence ID" value="KZE83411.1"/>
    <property type="molecule type" value="Genomic_DNA"/>
</dbReference>
<keyword evidence="6" id="KW-1185">Reference proteome</keyword>
<dbReference type="RefSeq" id="WP_038984685.1">
    <property type="nucleotide sequence ID" value="NZ_JWJO01000006.1"/>
</dbReference>
<comment type="caution">
    <text evidence="5">The sequence shown here is derived from an EMBL/GenBank/DDBJ whole genome shotgun (WGS) entry which is preliminary data.</text>
</comment>
<dbReference type="Gene3D" id="1.10.10.60">
    <property type="entry name" value="Homeodomain-like"/>
    <property type="match status" value="1"/>
</dbReference>
<reference evidence="5 6" key="1">
    <citation type="submission" date="2016-01" db="EMBL/GenBank/DDBJ databases">
        <title>Whole genome sequencing of Myroides marinus L41.</title>
        <authorList>
            <person name="Hong K.W."/>
        </authorList>
    </citation>
    <scope>NUCLEOTIDE SEQUENCE [LARGE SCALE GENOMIC DNA]</scope>
    <source>
        <strain evidence="5 6">L41</strain>
    </source>
</reference>
<dbReference type="SUPFAM" id="SSF46689">
    <property type="entry name" value="Homeodomain-like"/>
    <property type="match status" value="1"/>
</dbReference>
<dbReference type="PROSITE" id="PS01124">
    <property type="entry name" value="HTH_ARAC_FAMILY_2"/>
    <property type="match status" value="1"/>
</dbReference>
<evidence type="ECO:0000256" key="3">
    <source>
        <dbReference type="ARBA" id="ARBA00023163"/>
    </source>
</evidence>
<dbReference type="Pfam" id="PF12833">
    <property type="entry name" value="HTH_18"/>
    <property type="match status" value="1"/>
</dbReference>
<dbReference type="AlphaFoldDB" id="A0A164A9S3"/>
<dbReference type="SMART" id="SM00342">
    <property type="entry name" value="HTH_ARAC"/>
    <property type="match status" value="1"/>
</dbReference>
<accession>A0A164A9S3</accession>
<dbReference type="Proteomes" id="UP000076630">
    <property type="component" value="Unassembled WGS sequence"/>
</dbReference>
<evidence type="ECO:0000313" key="5">
    <source>
        <dbReference type="EMBL" id="KZE83411.1"/>
    </source>
</evidence>
<feature type="domain" description="HTH araC/xylS-type" evidence="4">
    <location>
        <begin position="190"/>
        <end position="288"/>
    </location>
</feature>
<keyword evidence="1" id="KW-0805">Transcription regulation</keyword>
<name>A0A164A9S3_9FLAO</name>
<evidence type="ECO:0000259" key="4">
    <source>
        <dbReference type="PROSITE" id="PS01124"/>
    </source>
</evidence>
<evidence type="ECO:0000256" key="2">
    <source>
        <dbReference type="ARBA" id="ARBA00023125"/>
    </source>
</evidence>
<evidence type="ECO:0000313" key="6">
    <source>
        <dbReference type="Proteomes" id="UP000076630"/>
    </source>
</evidence>
<dbReference type="GO" id="GO:0003700">
    <property type="term" value="F:DNA-binding transcription factor activity"/>
    <property type="evidence" value="ECO:0007669"/>
    <property type="project" value="InterPro"/>
</dbReference>
<dbReference type="OrthoDB" id="2585681at2"/>
<dbReference type="InterPro" id="IPR018060">
    <property type="entry name" value="HTH_AraC"/>
</dbReference>